<dbReference type="InterPro" id="IPR036259">
    <property type="entry name" value="MFS_trans_sf"/>
</dbReference>
<evidence type="ECO:0000313" key="5">
    <source>
        <dbReference type="RefSeq" id="XP_054838212.1"/>
    </source>
</evidence>
<dbReference type="PANTHER" id="PTHR11360:SF284">
    <property type="entry name" value="EG:103B4.3 PROTEIN-RELATED"/>
    <property type="match status" value="1"/>
</dbReference>
<feature type="transmembrane region" description="Helical" evidence="3">
    <location>
        <begin position="12"/>
        <end position="30"/>
    </location>
</feature>
<evidence type="ECO:0000256" key="3">
    <source>
        <dbReference type="SAM" id="Phobius"/>
    </source>
</evidence>
<proteinExistence type="predicted"/>
<dbReference type="SUPFAM" id="SSF103473">
    <property type="entry name" value="MFS general substrate transporter"/>
    <property type="match status" value="1"/>
</dbReference>
<accession>A0AA97JJF0</accession>
<reference evidence="5" key="1">
    <citation type="submission" date="2025-08" db="UniProtKB">
        <authorList>
            <consortium name="RefSeq"/>
        </authorList>
    </citation>
    <scope>IDENTIFICATION</scope>
    <source>
        <tissue evidence="5">Blood</tissue>
    </source>
</reference>
<comment type="subcellular location">
    <subcellularLocation>
        <location evidence="1">Membrane</location>
        <topology evidence="1">Multi-pass membrane protein</topology>
    </subcellularLocation>
</comment>
<dbReference type="GeneID" id="129331735"/>
<feature type="compositionally biased region" description="Basic and acidic residues" evidence="2">
    <location>
        <begin position="616"/>
        <end position="629"/>
    </location>
</feature>
<keyword evidence="4" id="KW-1185">Reference proteome</keyword>
<evidence type="ECO:0000256" key="1">
    <source>
        <dbReference type="ARBA" id="ARBA00004141"/>
    </source>
</evidence>
<gene>
    <name evidence="5" type="primary">LOC129331735</name>
</gene>
<keyword evidence="3" id="KW-0812">Transmembrane</keyword>
<feature type="region of interest" description="Disordered" evidence="2">
    <location>
        <begin position="240"/>
        <end position="264"/>
    </location>
</feature>
<protein>
    <submittedName>
        <fullName evidence="5">Uncharacterized protein LOC129331735 isoform X1</fullName>
    </submittedName>
</protein>
<evidence type="ECO:0000256" key="2">
    <source>
        <dbReference type="SAM" id="MobiDB-lite"/>
    </source>
</evidence>
<feature type="transmembrane region" description="Helical" evidence="3">
    <location>
        <begin position="36"/>
        <end position="60"/>
    </location>
</feature>
<sequence>MSFSQDSHLHILYVHFNILFCFSGVVNFIIPYCKNFSSLVAICSLWGFFDAGNYVLLPVLTFDLMGPEKMTIAWGFMMAVNAISCFGPPFAGGMYDLFGNYNIGFIVTGICNIAAASILAFIPWLTNAATQSKKNYLNASVCEVTKTILPWQSPSSSLGSITSSFMESRRVSLEGSEHSLSKYSEKPSVKSIKSILKSEVTSFKSVTLTEPGSSTPHRKEDGVIFVDVEKHDSALFEQVESTTDLTPMEDEHKSETASFKGVTSASIKQAEHDTSSSHRQDVEKYDSVLFEQVESTADLTLMEEEPKSETASFKGMASASIKQTEHIPHRKEDGVAFLGVEDYDSDQEQFESTTSLTPRGDLNLATSETLPFNRETLASTKQAKGISHRKEDGVAFLDLEDSDSDQQEQLESTTDLRPLEDLITSETSSFKRGPAAFVKQAKGIPHRKEDGVAFLDLEDSDSDQQEQLENTTNLWPLEDLNTSETYFKRGPAAFVEQAKSIPHRKEDGVAFLDIEDSDSDQQEHLVESTTDLRPVEHLATPETESSRSVISASVQQTEPLCSTLRRKGDDVPILPGEVCDHDQQQQYKSIHALSSVEDLAKSEMASIKSETPTSVKEAEHVPHRKKDDVSSADDENEKRSELISSTND</sequence>
<feature type="region of interest" description="Disordered" evidence="2">
    <location>
        <begin position="603"/>
        <end position="648"/>
    </location>
</feature>
<keyword evidence="3" id="KW-1133">Transmembrane helix</keyword>
<feature type="transmembrane region" description="Helical" evidence="3">
    <location>
        <begin position="72"/>
        <end position="91"/>
    </location>
</feature>
<dbReference type="Proteomes" id="UP001190640">
    <property type="component" value="Chromosome 1"/>
</dbReference>
<evidence type="ECO:0000313" key="4">
    <source>
        <dbReference type="Proteomes" id="UP001190640"/>
    </source>
</evidence>
<dbReference type="GO" id="GO:0016020">
    <property type="term" value="C:membrane"/>
    <property type="evidence" value="ECO:0007669"/>
    <property type="project" value="UniProtKB-SubCell"/>
</dbReference>
<name>A0AA97JJF0_EUBMA</name>
<organism evidence="4 5">
    <name type="scientific">Eublepharis macularius</name>
    <name type="common">Leopard gecko</name>
    <name type="synonym">Cyrtodactylus macularius</name>
    <dbReference type="NCBI Taxonomy" id="481883"/>
    <lineage>
        <taxon>Eukaryota</taxon>
        <taxon>Metazoa</taxon>
        <taxon>Chordata</taxon>
        <taxon>Craniata</taxon>
        <taxon>Vertebrata</taxon>
        <taxon>Euteleostomi</taxon>
        <taxon>Lepidosauria</taxon>
        <taxon>Squamata</taxon>
        <taxon>Bifurcata</taxon>
        <taxon>Gekkota</taxon>
        <taxon>Eublepharidae</taxon>
        <taxon>Eublepharinae</taxon>
        <taxon>Eublepharis</taxon>
    </lineage>
</organism>
<dbReference type="GO" id="GO:0008028">
    <property type="term" value="F:monocarboxylic acid transmembrane transporter activity"/>
    <property type="evidence" value="ECO:0007669"/>
    <property type="project" value="TreeGrafter"/>
</dbReference>
<dbReference type="PANTHER" id="PTHR11360">
    <property type="entry name" value="MONOCARBOXYLATE TRANSPORTER"/>
    <property type="match status" value="1"/>
</dbReference>
<keyword evidence="3" id="KW-0472">Membrane</keyword>
<feature type="transmembrane region" description="Helical" evidence="3">
    <location>
        <begin position="103"/>
        <end position="125"/>
    </location>
</feature>
<dbReference type="KEGG" id="emc:129331735"/>
<dbReference type="InterPro" id="IPR050327">
    <property type="entry name" value="Proton-linked_MCT"/>
</dbReference>
<dbReference type="RefSeq" id="XP_054838212.1">
    <property type="nucleotide sequence ID" value="XM_054982237.1"/>
</dbReference>
<dbReference type="AlphaFoldDB" id="A0AA97JJF0"/>
<dbReference type="Gene3D" id="1.20.1250.20">
    <property type="entry name" value="MFS general substrate transporter like domains"/>
    <property type="match status" value="1"/>
</dbReference>